<name>A0A0H1BGZ9_9EURO</name>
<keyword evidence="2" id="KW-1185">Reference proteome</keyword>
<evidence type="ECO:0000313" key="2">
    <source>
        <dbReference type="Proteomes" id="UP000053573"/>
    </source>
</evidence>
<dbReference type="AlphaFoldDB" id="A0A0H1BGZ9"/>
<proteinExistence type="predicted"/>
<evidence type="ECO:0000313" key="1">
    <source>
        <dbReference type="EMBL" id="KLJ08456.1"/>
    </source>
</evidence>
<accession>A0A0H1BGZ9</accession>
<dbReference type="OrthoDB" id="10406992at2759"/>
<dbReference type="EMBL" id="LDEV01002593">
    <property type="protein sequence ID" value="KLJ08456.1"/>
    <property type="molecule type" value="Genomic_DNA"/>
</dbReference>
<protein>
    <submittedName>
        <fullName evidence="1">Uncharacterized protein</fullName>
    </submittedName>
</protein>
<organism evidence="1 2">
    <name type="scientific">Blastomyces silverae</name>
    <dbReference type="NCBI Taxonomy" id="2060906"/>
    <lineage>
        <taxon>Eukaryota</taxon>
        <taxon>Fungi</taxon>
        <taxon>Dikarya</taxon>
        <taxon>Ascomycota</taxon>
        <taxon>Pezizomycotina</taxon>
        <taxon>Eurotiomycetes</taxon>
        <taxon>Eurotiomycetidae</taxon>
        <taxon>Onygenales</taxon>
        <taxon>Ajellomycetaceae</taxon>
        <taxon>Blastomyces</taxon>
    </lineage>
</organism>
<reference evidence="2" key="1">
    <citation type="journal article" date="2015" name="PLoS Genet.">
        <title>The dynamic genome and transcriptome of the human fungal pathogen Blastomyces and close relative Emmonsia.</title>
        <authorList>
            <person name="Munoz J.F."/>
            <person name="Gauthier G.M."/>
            <person name="Desjardins C.A."/>
            <person name="Gallo J.E."/>
            <person name="Holder J."/>
            <person name="Sullivan T.D."/>
            <person name="Marty A.J."/>
            <person name="Carmen J.C."/>
            <person name="Chen Z."/>
            <person name="Ding L."/>
            <person name="Gujja S."/>
            <person name="Magrini V."/>
            <person name="Misas E."/>
            <person name="Mitreva M."/>
            <person name="Priest M."/>
            <person name="Saif S."/>
            <person name="Whiston E.A."/>
            <person name="Young S."/>
            <person name="Zeng Q."/>
            <person name="Goldman W.E."/>
            <person name="Mardis E.R."/>
            <person name="Taylor J.W."/>
            <person name="McEwen J.G."/>
            <person name="Clay O.K."/>
            <person name="Klein B.S."/>
            <person name="Cuomo C.A."/>
        </authorList>
    </citation>
    <scope>NUCLEOTIDE SEQUENCE [LARGE SCALE GENOMIC DNA]</scope>
    <source>
        <strain evidence="2">UAMH 139</strain>
    </source>
</reference>
<comment type="caution">
    <text evidence="1">The sequence shown here is derived from an EMBL/GenBank/DDBJ whole genome shotgun (WGS) entry which is preliminary data.</text>
</comment>
<sequence length="136" mass="16051">MEHRWRARMRIRGENQCPHHLRRLHRGGVDLEPARGHLQLTQTKVLFRTDHHLRLLEDGGQRQNIPGNPIPKRGKTWALLKKHRGDLQLGKRERAKHSPLLEPQPPPKFYLLHQNTRFETRAFSLTIIPSRVEALR</sequence>
<dbReference type="Proteomes" id="UP000053573">
    <property type="component" value="Unassembled WGS sequence"/>
</dbReference>
<gene>
    <name evidence="1" type="ORF">EMPG_16110</name>
</gene>